<dbReference type="EMBL" id="CP107523">
    <property type="protein sequence ID" value="UYN56491.1"/>
    <property type="molecule type" value="Genomic_DNA"/>
</dbReference>
<keyword evidence="2" id="KW-1185">Reference proteome</keyword>
<evidence type="ECO:0000313" key="1">
    <source>
        <dbReference type="EMBL" id="UYN56491.1"/>
    </source>
</evidence>
<dbReference type="RefSeq" id="WP_204157325.1">
    <property type="nucleotide sequence ID" value="NZ_CP074378.1"/>
</dbReference>
<dbReference type="SUPFAM" id="SSF47413">
    <property type="entry name" value="lambda repressor-like DNA-binding domains"/>
    <property type="match status" value="1"/>
</dbReference>
<dbReference type="InterPro" id="IPR010982">
    <property type="entry name" value="Lambda_DNA-bd_dom_sf"/>
</dbReference>
<dbReference type="Gene3D" id="1.10.260.40">
    <property type="entry name" value="lambda repressor-like DNA-binding domains"/>
    <property type="match status" value="1"/>
</dbReference>
<gene>
    <name evidence="1" type="ORF">OFW50_13685</name>
</gene>
<protein>
    <recommendedName>
        <fullName evidence="3">Transcriptional regulator</fullName>
    </recommendedName>
</protein>
<reference evidence="1" key="1">
    <citation type="submission" date="2022-10" db="EMBL/GenBank/DDBJ databases">
        <title>Comparative genomic analysis and in-vitro probiotic properties of the potential probiotic L. chiayiensis AACE 3.</title>
        <authorList>
            <person name="Kang X."/>
        </authorList>
    </citation>
    <scope>NUCLEOTIDE SEQUENCE</scope>
    <source>
        <strain evidence="1">AACE 3</strain>
    </source>
</reference>
<organism evidence="1 2">
    <name type="scientific">Lacticaseibacillus chiayiensis</name>
    <dbReference type="NCBI Taxonomy" id="2100821"/>
    <lineage>
        <taxon>Bacteria</taxon>
        <taxon>Bacillati</taxon>
        <taxon>Bacillota</taxon>
        <taxon>Bacilli</taxon>
        <taxon>Lactobacillales</taxon>
        <taxon>Lactobacillaceae</taxon>
        <taxon>Lacticaseibacillus</taxon>
    </lineage>
</organism>
<evidence type="ECO:0008006" key="3">
    <source>
        <dbReference type="Google" id="ProtNLM"/>
    </source>
</evidence>
<accession>A0ABY6H559</accession>
<evidence type="ECO:0000313" key="2">
    <source>
        <dbReference type="Proteomes" id="UP001164790"/>
    </source>
</evidence>
<dbReference type="Proteomes" id="UP001164790">
    <property type="component" value="Chromosome"/>
</dbReference>
<proteinExistence type="predicted"/>
<sequence>MQKANENIRELIAQSRLHQWEIANAVGISDSRFTVWLRTPLRKDREKRVLDAIYKLTKQMAQQD</sequence>
<name>A0ABY6H559_9LACO</name>